<dbReference type="InterPro" id="IPR008753">
    <property type="entry name" value="Peptidase_M13_N"/>
</dbReference>
<comment type="similarity">
    <text evidence="1">Belongs to the peptidase M13 family.</text>
</comment>
<dbReference type="Pfam" id="PF05649">
    <property type="entry name" value="Peptidase_M13_N"/>
    <property type="match status" value="1"/>
</dbReference>
<dbReference type="InterPro" id="IPR000718">
    <property type="entry name" value="Peptidase_M13"/>
</dbReference>
<dbReference type="Proteomes" id="UP000050794">
    <property type="component" value="Unassembled WGS sequence"/>
</dbReference>
<reference evidence="3 4" key="2">
    <citation type="submission" date="2018-11" db="EMBL/GenBank/DDBJ databases">
        <authorList>
            <consortium name="Pathogen Informatics"/>
        </authorList>
    </citation>
    <scope>NUCLEOTIDE SEQUENCE [LARGE SCALE GENOMIC DNA]</scope>
</reference>
<feature type="domain" description="Peptidase M13 N-terminal" evidence="2">
    <location>
        <begin position="5"/>
        <end position="171"/>
    </location>
</feature>
<name>A0A183VH60_TOXCA</name>
<evidence type="ECO:0000259" key="2">
    <source>
        <dbReference type="Pfam" id="PF05649"/>
    </source>
</evidence>
<organism evidence="4 5">
    <name type="scientific">Toxocara canis</name>
    <name type="common">Canine roundworm</name>
    <dbReference type="NCBI Taxonomy" id="6265"/>
    <lineage>
        <taxon>Eukaryota</taxon>
        <taxon>Metazoa</taxon>
        <taxon>Ecdysozoa</taxon>
        <taxon>Nematoda</taxon>
        <taxon>Chromadorea</taxon>
        <taxon>Rhabditida</taxon>
        <taxon>Spirurina</taxon>
        <taxon>Ascaridomorpha</taxon>
        <taxon>Ascaridoidea</taxon>
        <taxon>Toxocaridae</taxon>
        <taxon>Toxocara</taxon>
    </lineage>
</organism>
<dbReference type="EMBL" id="UYWY01028199">
    <property type="protein sequence ID" value="VDM51401.1"/>
    <property type="molecule type" value="Genomic_DNA"/>
</dbReference>
<dbReference type="Gene3D" id="1.10.1380.10">
    <property type="entry name" value="Neutral endopeptidase , domain2"/>
    <property type="match status" value="1"/>
</dbReference>
<keyword evidence="4" id="KW-1185">Reference proteome</keyword>
<dbReference type="AlphaFoldDB" id="A0A183VH60"/>
<dbReference type="InterPro" id="IPR042089">
    <property type="entry name" value="Peptidase_M13_dom_2"/>
</dbReference>
<dbReference type="Gene3D" id="3.40.390.10">
    <property type="entry name" value="Collagenase (Catalytic Domain)"/>
    <property type="match status" value="1"/>
</dbReference>
<evidence type="ECO:0000256" key="1">
    <source>
        <dbReference type="ARBA" id="ARBA00007357"/>
    </source>
</evidence>
<sequence>MSADWKEVDWVRFFHTVTPSDLHKLIDNDTEVIVCEIEFLLNMAKLLDATDNRVKANYIIWRVVHSWVKILDTRFEDIKQDFLRVMTGQQTKSPRWKECAQGPTSLLPLAAGALYIREHFDSTDKKEALEMIANLREAFKELVEDNDWMDSVTKKVAIEKAESMINHIGYPDFINNDTDLDKHYERVGERSLFMMNWFIHIPDKIE</sequence>
<protein>
    <submittedName>
        <fullName evidence="5">Peptidase_M13_N domain-containing protein</fullName>
    </submittedName>
</protein>
<dbReference type="InterPro" id="IPR024079">
    <property type="entry name" value="MetalloPept_cat_dom_sf"/>
</dbReference>
<proteinExistence type="inferred from homology"/>
<dbReference type="PANTHER" id="PTHR11733">
    <property type="entry name" value="ZINC METALLOPROTEASE FAMILY M13 NEPRILYSIN-RELATED"/>
    <property type="match status" value="1"/>
</dbReference>
<dbReference type="GO" id="GO:0016485">
    <property type="term" value="P:protein processing"/>
    <property type="evidence" value="ECO:0007669"/>
    <property type="project" value="TreeGrafter"/>
</dbReference>
<dbReference type="WBParaSite" id="TCNE_0002008401-mRNA-1">
    <property type="protein sequence ID" value="TCNE_0002008401-mRNA-1"/>
    <property type="gene ID" value="TCNE_0002008401"/>
</dbReference>
<dbReference type="GO" id="GO:0004222">
    <property type="term" value="F:metalloendopeptidase activity"/>
    <property type="evidence" value="ECO:0007669"/>
    <property type="project" value="InterPro"/>
</dbReference>
<dbReference type="SUPFAM" id="SSF55486">
    <property type="entry name" value="Metalloproteases ('zincins'), catalytic domain"/>
    <property type="match status" value="1"/>
</dbReference>
<dbReference type="GO" id="GO:0005886">
    <property type="term" value="C:plasma membrane"/>
    <property type="evidence" value="ECO:0007669"/>
    <property type="project" value="TreeGrafter"/>
</dbReference>
<evidence type="ECO:0000313" key="4">
    <source>
        <dbReference type="Proteomes" id="UP000050794"/>
    </source>
</evidence>
<accession>A0A183VH60</accession>
<evidence type="ECO:0000313" key="5">
    <source>
        <dbReference type="WBParaSite" id="TCNE_0002008401-mRNA-1"/>
    </source>
</evidence>
<gene>
    <name evidence="3" type="ORF">TCNE_LOCUS20080</name>
</gene>
<dbReference type="PANTHER" id="PTHR11733:SF239">
    <property type="entry name" value="NEPRILYSIN-11"/>
    <property type="match status" value="1"/>
</dbReference>
<evidence type="ECO:0000313" key="3">
    <source>
        <dbReference type="EMBL" id="VDM51401.1"/>
    </source>
</evidence>
<dbReference type="PROSITE" id="PS51885">
    <property type="entry name" value="NEPRILYSIN"/>
    <property type="match status" value="1"/>
</dbReference>
<reference evidence="5" key="1">
    <citation type="submission" date="2016-06" db="UniProtKB">
        <authorList>
            <consortium name="WormBaseParasite"/>
        </authorList>
    </citation>
    <scope>IDENTIFICATION</scope>
</reference>